<dbReference type="RefSeq" id="WP_091038579.1">
    <property type="nucleotide sequence ID" value="NZ_FNAD01000012.1"/>
</dbReference>
<dbReference type="AlphaFoldDB" id="A0A1G6ZZQ4"/>
<dbReference type="InterPro" id="IPR050490">
    <property type="entry name" value="Bact_solute-bd_prot1"/>
</dbReference>
<dbReference type="PANTHER" id="PTHR43649">
    <property type="entry name" value="ARABINOSE-BINDING PROTEIN-RELATED"/>
    <property type="match status" value="1"/>
</dbReference>
<reference evidence="3" key="1">
    <citation type="submission" date="2016-10" db="EMBL/GenBank/DDBJ databases">
        <authorList>
            <person name="Varghese N."/>
            <person name="Submissions S."/>
        </authorList>
    </citation>
    <scope>NUCLEOTIDE SEQUENCE [LARGE SCALE GENOMIC DNA]</scope>
    <source>
        <strain evidence="3">CGMCC 4.3516</strain>
    </source>
</reference>
<keyword evidence="2" id="KW-0762">Sugar transport</keyword>
<dbReference type="STRING" id="58114.SAMN05216270_11244"/>
<dbReference type="PROSITE" id="PS51318">
    <property type="entry name" value="TAT"/>
    <property type="match status" value="1"/>
</dbReference>
<dbReference type="OrthoDB" id="2515046at2"/>
<dbReference type="Gene3D" id="3.40.190.10">
    <property type="entry name" value="Periplasmic binding protein-like II"/>
    <property type="match status" value="1"/>
</dbReference>
<keyword evidence="1" id="KW-0732">Signal</keyword>
<evidence type="ECO:0000313" key="3">
    <source>
        <dbReference type="Proteomes" id="UP000198949"/>
    </source>
</evidence>
<dbReference type="SUPFAM" id="SSF53850">
    <property type="entry name" value="Periplasmic binding protein-like II"/>
    <property type="match status" value="1"/>
</dbReference>
<dbReference type="PROSITE" id="PS51257">
    <property type="entry name" value="PROKAR_LIPOPROTEIN"/>
    <property type="match status" value="1"/>
</dbReference>
<keyword evidence="2" id="KW-0813">Transport</keyword>
<name>A0A1G6ZZQ4_9ACTN</name>
<dbReference type="EMBL" id="FNAD01000012">
    <property type="protein sequence ID" value="SDE07737.1"/>
    <property type="molecule type" value="Genomic_DNA"/>
</dbReference>
<evidence type="ECO:0000313" key="2">
    <source>
        <dbReference type="EMBL" id="SDE07737.1"/>
    </source>
</evidence>
<feature type="signal peptide" evidence="1">
    <location>
        <begin position="1"/>
        <end position="24"/>
    </location>
</feature>
<feature type="chain" id="PRO_5011528847" evidence="1">
    <location>
        <begin position="25"/>
        <end position="440"/>
    </location>
</feature>
<accession>A0A1G6ZZQ4</accession>
<evidence type="ECO:0000256" key="1">
    <source>
        <dbReference type="SAM" id="SignalP"/>
    </source>
</evidence>
<dbReference type="InterPro" id="IPR006311">
    <property type="entry name" value="TAT_signal"/>
</dbReference>
<dbReference type="Proteomes" id="UP000198949">
    <property type="component" value="Unassembled WGS sequence"/>
</dbReference>
<dbReference type="Pfam" id="PF13416">
    <property type="entry name" value="SBP_bac_8"/>
    <property type="match status" value="1"/>
</dbReference>
<protein>
    <submittedName>
        <fullName evidence="2">Multiple sugar transport system substrate-binding protein/arabinosaccharide transport system substrate-binding protein</fullName>
    </submittedName>
</protein>
<organism evidence="2 3">
    <name type="scientific">Glycomyces harbinensis</name>
    <dbReference type="NCBI Taxonomy" id="58114"/>
    <lineage>
        <taxon>Bacteria</taxon>
        <taxon>Bacillati</taxon>
        <taxon>Actinomycetota</taxon>
        <taxon>Actinomycetes</taxon>
        <taxon>Glycomycetales</taxon>
        <taxon>Glycomycetaceae</taxon>
        <taxon>Glycomyces</taxon>
    </lineage>
</organism>
<dbReference type="InterPro" id="IPR006059">
    <property type="entry name" value="SBP"/>
</dbReference>
<proteinExistence type="predicted"/>
<sequence>MTLNRRGLLAGATGIGAAGLGALAACSSPTAGEPLRSGRADLTLWTHDPGYATFFTDAAADAGLVGDSAWTYSVAVTSVAPPDIISRLINQAVAQRPLPNMAGLELGQFPRMMRDGIAENLLADLTPLTDALGDGLLKTQPYTVDGKVYALESDNSVSVLFYRADEFERLGIPADVATWEELLDIGAQVAADTGQAIGMVSNGGNTEIVQGYMQALFQRGGGLYDADGDLIVLSEENIEVLELMARGVSTGALLPLADPYGSATAAALKESRLIATVMPNWYKVYGLEANVPDQAGLWRARTIPRYANGGGIASTLGGTAFGVVKDQVLTDAALDFLQRCYLTPEGQLARYAAGAYLPTLADLYDTPDFQNLTDPYLGDQRIFEVYGAAAAELPVFYQAADLAVLRDSLGGPILRALNGQTGAEDALREGVDAYERQVSP</sequence>
<keyword evidence="3" id="KW-1185">Reference proteome</keyword>
<dbReference type="PANTHER" id="PTHR43649:SF32">
    <property type="entry name" value="SUGAR BINDING SECRETED PROTEIN"/>
    <property type="match status" value="1"/>
</dbReference>
<gene>
    <name evidence="2" type="ORF">SAMN05216270_11244</name>
</gene>